<comment type="catalytic activity">
    <reaction evidence="11">
        <text>DNA(n) + a 2'-deoxyribonucleoside 5'-triphosphate = DNA(n+1) + diphosphate</text>
        <dbReference type="Rhea" id="RHEA:22508"/>
        <dbReference type="Rhea" id="RHEA-COMP:17339"/>
        <dbReference type="Rhea" id="RHEA-COMP:17340"/>
        <dbReference type="ChEBI" id="CHEBI:33019"/>
        <dbReference type="ChEBI" id="CHEBI:61560"/>
        <dbReference type="ChEBI" id="CHEBI:173112"/>
        <dbReference type="EC" id="2.7.7.7"/>
    </reaction>
</comment>
<protein>
    <recommendedName>
        <fullName evidence="2">DNA-directed DNA polymerase</fullName>
        <ecNumber evidence="2">2.7.7.7</ecNumber>
    </recommendedName>
</protein>
<dbReference type="InterPro" id="IPR017961">
    <property type="entry name" value="DNA_pol_Y-fam_little_finger"/>
</dbReference>
<evidence type="ECO:0000256" key="9">
    <source>
        <dbReference type="ARBA" id="ARBA00022932"/>
    </source>
</evidence>
<keyword evidence="4" id="KW-0548">Nucleotidyltransferase</keyword>
<evidence type="ECO:0000256" key="8">
    <source>
        <dbReference type="ARBA" id="ARBA00022842"/>
    </source>
</evidence>
<proteinExistence type="inferred from homology"/>
<keyword evidence="8" id="KW-0460">Magnesium</keyword>
<evidence type="ECO:0000256" key="1">
    <source>
        <dbReference type="ARBA" id="ARBA00010945"/>
    </source>
</evidence>
<keyword evidence="6" id="KW-0479">Metal-binding</keyword>
<comment type="similarity">
    <text evidence="1">Belongs to the DNA polymerase type-Y family.</text>
</comment>
<gene>
    <name evidence="13" type="ORF">UFOPK3610_01574</name>
</gene>
<dbReference type="Gene3D" id="3.30.1490.100">
    <property type="entry name" value="DNA polymerase, Y-family, little finger domain"/>
    <property type="match status" value="1"/>
</dbReference>
<evidence type="ECO:0000256" key="2">
    <source>
        <dbReference type="ARBA" id="ARBA00012417"/>
    </source>
</evidence>
<feature type="domain" description="DNA polymerase Y-family little finger" evidence="12">
    <location>
        <begin position="79"/>
        <end position="189"/>
    </location>
</feature>
<evidence type="ECO:0000256" key="4">
    <source>
        <dbReference type="ARBA" id="ARBA00022695"/>
    </source>
</evidence>
<dbReference type="GO" id="GO:0006260">
    <property type="term" value="P:DNA replication"/>
    <property type="evidence" value="ECO:0007669"/>
    <property type="project" value="UniProtKB-KW"/>
</dbReference>
<dbReference type="AlphaFoldDB" id="A0A6J7HZQ0"/>
<dbReference type="GO" id="GO:0046872">
    <property type="term" value="F:metal ion binding"/>
    <property type="evidence" value="ECO:0007669"/>
    <property type="project" value="UniProtKB-KW"/>
</dbReference>
<reference evidence="13" key="1">
    <citation type="submission" date="2020-05" db="EMBL/GenBank/DDBJ databases">
        <authorList>
            <person name="Chiriac C."/>
            <person name="Salcher M."/>
            <person name="Ghai R."/>
            <person name="Kavagutti S V."/>
        </authorList>
    </citation>
    <scope>NUCLEOTIDE SEQUENCE</scope>
</reference>
<evidence type="ECO:0000256" key="11">
    <source>
        <dbReference type="ARBA" id="ARBA00049244"/>
    </source>
</evidence>
<evidence type="ECO:0000259" key="12">
    <source>
        <dbReference type="Pfam" id="PF11799"/>
    </source>
</evidence>
<keyword evidence="3" id="KW-0808">Transferase</keyword>
<dbReference type="InterPro" id="IPR036775">
    <property type="entry name" value="DNA_pol_Y-fam_lit_finger_sf"/>
</dbReference>
<dbReference type="GO" id="GO:0006281">
    <property type="term" value="P:DNA repair"/>
    <property type="evidence" value="ECO:0007669"/>
    <property type="project" value="UniProtKB-KW"/>
</dbReference>
<dbReference type="Pfam" id="PF11798">
    <property type="entry name" value="IMS_HHH"/>
    <property type="match status" value="1"/>
</dbReference>
<accession>A0A6J7HZQ0</accession>
<dbReference type="SUPFAM" id="SSF56672">
    <property type="entry name" value="DNA/RNA polymerases"/>
    <property type="match status" value="1"/>
</dbReference>
<evidence type="ECO:0000256" key="6">
    <source>
        <dbReference type="ARBA" id="ARBA00022723"/>
    </source>
</evidence>
<dbReference type="EC" id="2.7.7.7" evidence="2"/>
<evidence type="ECO:0000256" key="3">
    <source>
        <dbReference type="ARBA" id="ARBA00022679"/>
    </source>
</evidence>
<dbReference type="GO" id="GO:0005829">
    <property type="term" value="C:cytosol"/>
    <property type="evidence" value="ECO:0007669"/>
    <property type="project" value="TreeGrafter"/>
</dbReference>
<evidence type="ECO:0000313" key="13">
    <source>
        <dbReference type="EMBL" id="CAB4923971.1"/>
    </source>
</evidence>
<evidence type="ECO:0000256" key="7">
    <source>
        <dbReference type="ARBA" id="ARBA00022763"/>
    </source>
</evidence>
<keyword evidence="9" id="KW-0239">DNA-directed DNA polymerase</keyword>
<dbReference type="PANTHER" id="PTHR11076:SF33">
    <property type="entry name" value="DNA POLYMERASE KAPPA"/>
    <property type="match status" value="1"/>
</dbReference>
<dbReference type="InterPro" id="IPR050116">
    <property type="entry name" value="DNA_polymerase-Y"/>
</dbReference>
<dbReference type="PANTHER" id="PTHR11076">
    <property type="entry name" value="DNA REPAIR POLYMERASE UMUC / TRANSFERASE FAMILY MEMBER"/>
    <property type="match status" value="1"/>
</dbReference>
<keyword evidence="7" id="KW-0227">DNA damage</keyword>
<dbReference type="FunFam" id="3.30.1490.100:FF:000004">
    <property type="entry name" value="DNA polymerase IV"/>
    <property type="match status" value="1"/>
</dbReference>
<dbReference type="Gene3D" id="1.10.150.20">
    <property type="entry name" value="5' to 3' exonuclease, C-terminal subdomain"/>
    <property type="match status" value="1"/>
</dbReference>
<evidence type="ECO:0000256" key="10">
    <source>
        <dbReference type="ARBA" id="ARBA00023204"/>
    </source>
</evidence>
<dbReference type="GO" id="GO:0003887">
    <property type="term" value="F:DNA-directed DNA polymerase activity"/>
    <property type="evidence" value="ECO:0007669"/>
    <property type="project" value="UniProtKB-KW"/>
</dbReference>
<name>A0A6J7HZQ0_9ZZZZ</name>
<keyword evidence="5" id="KW-0235">DNA replication</keyword>
<dbReference type="SUPFAM" id="SSF100879">
    <property type="entry name" value="Lesion bypass DNA polymerase (Y-family), little finger domain"/>
    <property type="match status" value="1"/>
</dbReference>
<dbReference type="GO" id="GO:0009432">
    <property type="term" value="P:SOS response"/>
    <property type="evidence" value="ECO:0007669"/>
    <property type="project" value="TreeGrafter"/>
</dbReference>
<dbReference type="InterPro" id="IPR043502">
    <property type="entry name" value="DNA/RNA_pol_sf"/>
</dbReference>
<dbReference type="InterPro" id="IPR024728">
    <property type="entry name" value="PolY_HhH_motif"/>
</dbReference>
<dbReference type="Pfam" id="PF11799">
    <property type="entry name" value="IMS_C"/>
    <property type="match status" value="1"/>
</dbReference>
<dbReference type="GO" id="GO:0042276">
    <property type="term" value="P:error-prone translesion synthesis"/>
    <property type="evidence" value="ECO:0007669"/>
    <property type="project" value="TreeGrafter"/>
</dbReference>
<evidence type="ECO:0000256" key="5">
    <source>
        <dbReference type="ARBA" id="ARBA00022705"/>
    </source>
</evidence>
<dbReference type="GO" id="GO:0003684">
    <property type="term" value="F:damaged DNA binding"/>
    <property type="evidence" value="ECO:0007669"/>
    <property type="project" value="InterPro"/>
</dbReference>
<dbReference type="EMBL" id="CAFBMR010000083">
    <property type="protein sequence ID" value="CAB4923971.1"/>
    <property type="molecule type" value="Genomic_DNA"/>
</dbReference>
<sequence>MPGDEVIEFLHPLPVAALWGVGAKTEEVLVRLGLRTVGDIAHTSVETLRRALGNAAGTHLTELSWGRDPRSVTPDVGERSMGAEETFARDIDDPEVVLREFLRLSHKVAARLRSHGSVGRTVAIKVRMADFSTLTRSRTLPEPTDVAREIYDVAAELYDALGLQRVRIRLVGVRLEGLIQADGGERQLTFDVPGDAPATLDWRAAEQAADRLHARYGHSVVQPARLVDPAHDD</sequence>
<keyword evidence="10" id="KW-0234">DNA repair</keyword>
<organism evidence="13">
    <name type="scientific">freshwater metagenome</name>
    <dbReference type="NCBI Taxonomy" id="449393"/>
    <lineage>
        <taxon>unclassified sequences</taxon>
        <taxon>metagenomes</taxon>
        <taxon>ecological metagenomes</taxon>
    </lineage>
</organism>